<reference evidence="1" key="1">
    <citation type="submission" date="2007-07" db="EMBL/GenBank/DDBJ databases">
        <title>PCAP assembly of the Caenorhabditis remanei genome.</title>
        <authorList>
            <consortium name="The Caenorhabditis remanei Sequencing Consortium"/>
            <person name="Wilson R.K."/>
        </authorList>
    </citation>
    <scope>NUCLEOTIDE SEQUENCE [LARGE SCALE GENOMIC DNA]</scope>
    <source>
        <strain evidence="1">PB4641</strain>
    </source>
</reference>
<organism evidence="2">
    <name type="scientific">Caenorhabditis remanei</name>
    <name type="common">Caenorhabditis vulgaris</name>
    <dbReference type="NCBI Taxonomy" id="31234"/>
    <lineage>
        <taxon>Eukaryota</taxon>
        <taxon>Metazoa</taxon>
        <taxon>Ecdysozoa</taxon>
        <taxon>Nematoda</taxon>
        <taxon>Chromadorea</taxon>
        <taxon>Rhabditida</taxon>
        <taxon>Rhabditina</taxon>
        <taxon>Rhabditomorpha</taxon>
        <taxon>Rhabditoidea</taxon>
        <taxon>Rhabditidae</taxon>
        <taxon>Peloderinae</taxon>
        <taxon>Caenorhabditis</taxon>
    </lineage>
</organism>
<dbReference type="EMBL" id="DS268439">
    <property type="protein sequence ID" value="EFP00498.1"/>
    <property type="molecule type" value="Genomic_DNA"/>
</dbReference>
<sequence length="94" mass="10299">MNHSASTISASPAALHTGFQQKSFPTKEFGSEMAHILHPLATQVCCALIAAIEGSMGIQDRNAWKNKKMDSVFRRTAAFAIIFNSDFELLLICL</sequence>
<gene>
    <name evidence="1" type="ORF">CRE_21780</name>
</gene>
<dbReference type="HOGENOM" id="CLU_2388316_0_0_1"/>
<evidence type="ECO:0000313" key="1">
    <source>
        <dbReference type="EMBL" id="EFP00498.1"/>
    </source>
</evidence>
<keyword evidence="2" id="KW-1185">Reference proteome</keyword>
<accession>E3MEF6</accession>
<proteinExistence type="predicted"/>
<name>E3MEF6_CAERE</name>
<evidence type="ECO:0000313" key="2">
    <source>
        <dbReference type="Proteomes" id="UP000008281"/>
    </source>
</evidence>
<dbReference type="InParanoid" id="E3MEF6"/>
<dbReference type="Proteomes" id="UP000008281">
    <property type="component" value="Unassembled WGS sequence"/>
</dbReference>
<protein>
    <submittedName>
        <fullName evidence="1">Uncharacterized protein</fullName>
    </submittedName>
</protein>
<dbReference type="AlphaFoldDB" id="E3MEF6"/>